<dbReference type="SUPFAM" id="SSF56399">
    <property type="entry name" value="ADP-ribosylation"/>
    <property type="match status" value="1"/>
</dbReference>
<protein>
    <submittedName>
        <fullName evidence="4">NAD+--asparagine ADP-ribosyltransferase</fullName>
    </submittedName>
</protein>
<feature type="domain" description="ADP ribosyltransferase" evidence="2">
    <location>
        <begin position="414"/>
        <end position="554"/>
    </location>
</feature>
<feature type="compositionally biased region" description="Basic and acidic residues" evidence="1">
    <location>
        <begin position="310"/>
        <end position="322"/>
    </location>
</feature>
<dbReference type="GO" id="GO:0005576">
    <property type="term" value="C:extracellular region"/>
    <property type="evidence" value="ECO:0007669"/>
    <property type="project" value="InterPro"/>
</dbReference>
<feature type="region of interest" description="Disordered" evidence="1">
    <location>
        <begin position="310"/>
        <end position="411"/>
    </location>
</feature>
<dbReference type="NCBIfam" id="TIGR01641">
    <property type="entry name" value="phageSPP1_gp7"/>
    <property type="match status" value="1"/>
</dbReference>
<name>M9L9V2_PAEPP</name>
<organism evidence="4 5">
    <name type="scientific">Paenibacillus popilliae ATCC 14706</name>
    <dbReference type="NCBI Taxonomy" id="1212764"/>
    <lineage>
        <taxon>Bacteria</taxon>
        <taxon>Bacillati</taxon>
        <taxon>Bacillota</taxon>
        <taxon>Bacilli</taxon>
        <taxon>Bacillales</taxon>
        <taxon>Paenibacillaceae</taxon>
        <taxon>Paenibacillus</taxon>
    </lineage>
</organism>
<dbReference type="PROSITE" id="PS51996">
    <property type="entry name" value="TR_MART"/>
    <property type="match status" value="1"/>
</dbReference>
<keyword evidence="4" id="KW-0808">Transferase</keyword>
<dbReference type="InterPro" id="IPR006528">
    <property type="entry name" value="Phage_head_morphogenesis_dom"/>
</dbReference>
<reference evidence="4 5" key="1">
    <citation type="submission" date="2012-10" db="EMBL/GenBank/DDBJ databases">
        <title>Draft Genome Sequence of Paenibacillus popilliae ATCC 14706T.</title>
        <authorList>
            <person name="Iiyama K."/>
            <person name="Mori K."/>
            <person name="Mon H."/>
            <person name="Chieda Y."/>
            <person name="Lee J.M."/>
            <person name="Kusakabe T."/>
            <person name="Tashiro K."/>
            <person name="Asano S."/>
            <person name="Yasunaga-Aoki C."/>
            <person name="Shimizu S."/>
        </authorList>
    </citation>
    <scope>NUCLEOTIDE SEQUENCE [LARGE SCALE GENOMIC DNA]</scope>
    <source>
        <strain evidence="4 5">ATCC 14706</strain>
    </source>
</reference>
<dbReference type="GO" id="GO:0016740">
    <property type="term" value="F:transferase activity"/>
    <property type="evidence" value="ECO:0007669"/>
    <property type="project" value="UniProtKB-KW"/>
</dbReference>
<dbReference type="Gene3D" id="3.90.176.10">
    <property type="entry name" value="Toxin ADP-ribosyltransferase, Chain A, domain 1"/>
    <property type="match status" value="1"/>
</dbReference>
<proteinExistence type="predicted"/>
<dbReference type="Pfam" id="PF03496">
    <property type="entry name" value="ADPrib_exo_Tox"/>
    <property type="match status" value="1"/>
</dbReference>
<sequence length="565" mass="63816">MKPEEYWAKRMEDLNEAVLKKGEGYIKVQSTEYDKTLTRIKKETDAWYGRIAKNNNVGMAEARKLLSANELQEFKWSVEDYIKAGRENAIDQRWMKQLENASAKAHITRLEELQTKIQQEVELLTARRVKGTTDVLGDVYKSGYYKGIYEVQRGTGEGIPFARLDGKQLDKVLSKPWTPDGRNFSARIWQDRDKLLAELQTVLTQDLIRGENADKVIADFADRMGVSKRAAERLILTESAYFAGQSRLDGYKEQGIAHYKFVATLDKRTSAQCRDMDGERIPLSEAKPGVNYPPLHAYCRSTTIPVFDDGMKEPSEHGERAARGKNGKTYSVPGNMTYKDWADKHAPSAEGPPKITETPPVTPPQVKTVPDEKMADIEMPGSEPKDVPIQPKLEPNKPPAPKLEEKLVPEPPPLTKQEEAAVSRYIGSESYVLNDKLRHGQPLNSNEMEWVNKLDKALSKLPSYRGDVTRSLHFASITALNKFIKDYEPGGVVQCNEYLSTTVGSTYNPEGQVQIYILDAALGKDIVKYNETEQEILYQRNSNFEVIAVEVINGVYHILLREIGE</sequence>
<evidence type="ECO:0000259" key="3">
    <source>
        <dbReference type="Pfam" id="PF04233"/>
    </source>
</evidence>
<accession>M9L9V2</accession>
<evidence type="ECO:0000313" key="5">
    <source>
        <dbReference type="Proteomes" id="UP000029453"/>
    </source>
</evidence>
<dbReference type="OrthoDB" id="9765386at2"/>
<evidence type="ECO:0000256" key="1">
    <source>
        <dbReference type="SAM" id="MobiDB-lite"/>
    </source>
</evidence>
<dbReference type="InterPro" id="IPR003540">
    <property type="entry name" value="ADP-ribosyltransferase"/>
</dbReference>
<dbReference type="AlphaFoldDB" id="M9L9V2"/>
<gene>
    <name evidence="4" type="ORF">PPOP_1644</name>
</gene>
<evidence type="ECO:0000259" key="2">
    <source>
        <dbReference type="Pfam" id="PF03496"/>
    </source>
</evidence>
<keyword evidence="5" id="KW-1185">Reference proteome</keyword>
<feature type="domain" description="Phage head morphogenesis" evidence="3">
    <location>
        <begin position="198"/>
        <end position="304"/>
    </location>
</feature>
<evidence type="ECO:0000313" key="4">
    <source>
        <dbReference type="EMBL" id="GAC42287.1"/>
    </source>
</evidence>
<dbReference type="Proteomes" id="UP000029453">
    <property type="component" value="Unassembled WGS sequence"/>
</dbReference>
<comment type="caution">
    <text evidence="4">The sequence shown here is derived from an EMBL/GenBank/DDBJ whole genome shotgun (WGS) entry which is preliminary data.</text>
</comment>
<dbReference type="EMBL" id="BALG01000084">
    <property type="protein sequence ID" value="GAC42287.1"/>
    <property type="molecule type" value="Genomic_DNA"/>
</dbReference>
<dbReference type="RefSeq" id="WP_006285703.1">
    <property type="nucleotide sequence ID" value="NZ_BALG01000084.1"/>
</dbReference>
<dbReference type="Pfam" id="PF04233">
    <property type="entry name" value="Phage_Mu_F"/>
    <property type="match status" value="1"/>
</dbReference>